<evidence type="ECO:0000256" key="1">
    <source>
        <dbReference type="SAM" id="Phobius"/>
    </source>
</evidence>
<dbReference type="OrthoDB" id="9782559at2"/>
<dbReference type="AlphaFoldDB" id="A0A6N6N5Y6"/>
<proteinExistence type="predicted"/>
<dbReference type="EMBL" id="WAIE01000001">
    <property type="protein sequence ID" value="KAB1443592.1"/>
    <property type="molecule type" value="Genomic_DNA"/>
</dbReference>
<keyword evidence="1" id="KW-1133">Transmembrane helix</keyword>
<dbReference type="RefSeq" id="WP_151149964.1">
    <property type="nucleotide sequence ID" value="NZ_WAIE01000001.1"/>
</dbReference>
<feature type="transmembrane region" description="Helical" evidence="1">
    <location>
        <begin position="142"/>
        <end position="161"/>
    </location>
</feature>
<keyword evidence="1" id="KW-0472">Membrane</keyword>
<dbReference type="InterPro" id="IPR011672">
    <property type="entry name" value="DUF1614"/>
</dbReference>
<gene>
    <name evidence="2" type="ORF">F8A88_04930</name>
</gene>
<keyword evidence="1" id="KW-0812">Transmembrane</keyword>
<feature type="transmembrane region" description="Helical" evidence="1">
    <location>
        <begin position="173"/>
        <end position="189"/>
    </location>
</feature>
<accession>A0A6N6N5Y6</accession>
<dbReference type="Proteomes" id="UP000438699">
    <property type="component" value="Unassembled WGS sequence"/>
</dbReference>
<name>A0A6N6N5Y6_9BACT</name>
<feature type="transmembrane region" description="Helical" evidence="1">
    <location>
        <begin position="47"/>
        <end position="67"/>
    </location>
</feature>
<organism evidence="2 3">
    <name type="scientific">Pseudodesulfovibrio senegalensis</name>
    <dbReference type="NCBI Taxonomy" id="1721087"/>
    <lineage>
        <taxon>Bacteria</taxon>
        <taxon>Pseudomonadati</taxon>
        <taxon>Thermodesulfobacteriota</taxon>
        <taxon>Desulfovibrionia</taxon>
        <taxon>Desulfovibrionales</taxon>
        <taxon>Desulfovibrionaceae</taxon>
    </lineage>
</organism>
<sequence>MVRPPYFHFSGGLVFAVLFLLALFFFFIFVPVSIVTEAFSRLGVTPGQGILLLTATLLGRAVNIPVYTSERLVMVPRAGALEISQNPFDGHIRINEQPANELKKQEFAVNFGGCVLPVILCVSFFLHSVLGKGPDVPDAGGLLLWTGLCSVVVAVACYALVRPDAVHGLRIPLFVPALVTMVTVFLLVPHDIAPVVAYISGTLGTILGACVAPVLSPRVRNGIAAPVVSIGGSGTFGGIFLAGILAVIFV</sequence>
<protein>
    <submittedName>
        <fullName evidence="2">DUF1614 domain-containing protein</fullName>
    </submittedName>
</protein>
<reference evidence="2 3" key="1">
    <citation type="journal article" date="2017" name="Int. J. Syst. Evol. Microbiol.">
        <title>Desulfovibrio senegalensis sp. nov., a mesophilic sulfate reducer isolated from marine sediment.</title>
        <authorList>
            <person name="Thioye A."/>
            <person name="Gam Z.B.A."/>
            <person name="Mbengue M."/>
            <person name="Cayol J.L."/>
            <person name="Joseph-Bartoli M."/>
            <person name="Toure-Kane C."/>
            <person name="Labat M."/>
        </authorList>
    </citation>
    <scope>NUCLEOTIDE SEQUENCE [LARGE SCALE GENOMIC DNA]</scope>
    <source>
        <strain evidence="2 3">DSM 101509</strain>
    </source>
</reference>
<feature type="transmembrane region" description="Helical" evidence="1">
    <location>
        <begin position="12"/>
        <end position="35"/>
    </location>
</feature>
<feature type="transmembrane region" description="Helical" evidence="1">
    <location>
        <begin position="107"/>
        <end position="130"/>
    </location>
</feature>
<dbReference type="Pfam" id="PF07758">
    <property type="entry name" value="DUF1614"/>
    <property type="match status" value="1"/>
</dbReference>
<comment type="caution">
    <text evidence="2">The sequence shown here is derived from an EMBL/GenBank/DDBJ whole genome shotgun (WGS) entry which is preliminary data.</text>
</comment>
<evidence type="ECO:0000313" key="3">
    <source>
        <dbReference type="Proteomes" id="UP000438699"/>
    </source>
</evidence>
<evidence type="ECO:0000313" key="2">
    <source>
        <dbReference type="EMBL" id="KAB1443592.1"/>
    </source>
</evidence>
<feature type="transmembrane region" description="Helical" evidence="1">
    <location>
        <begin position="227"/>
        <end position="249"/>
    </location>
</feature>
<feature type="transmembrane region" description="Helical" evidence="1">
    <location>
        <begin position="195"/>
        <end position="215"/>
    </location>
</feature>
<keyword evidence="3" id="KW-1185">Reference proteome</keyword>